<dbReference type="SMART" id="SM00346">
    <property type="entry name" value="HTH_ICLR"/>
    <property type="match status" value="1"/>
</dbReference>
<keyword evidence="3" id="KW-0804">Transcription</keyword>
<gene>
    <name evidence="7" type="ORF">AB5J50_04980</name>
</gene>
<dbReference type="PANTHER" id="PTHR30136">
    <property type="entry name" value="HELIX-TURN-HELIX TRANSCRIPTIONAL REGULATOR, ICLR FAMILY"/>
    <property type="match status" value="1"/>
</dbReference>
<dbReference type="PANTHER" id="PTHR30136:SF35">
    <property type="entry name" value="HTH-TYPE TRANSCRIPTIONAL REGULATOR RV1719"/>
    <property type="match status" value="1"/>
</dbReference>
<evidence type="ECO:0000259" key="5">
    <source>
        <dbReference type="PROSITE" id="PS51077"/>
    </source>
</evidence>
<dbReference type="GO" id="GO:0003677">
    <property type="term" value="F:DNA binding"/>
    <property type="evidence" value="ECO:0007669"/>
    <property type="project" value="UniProtKB-KW"/>
</dbReference>
<keyword evidence="1" id="KW-0805">Transcription regulation</keyword>
<dbReference type="GO" id="GO:0045892">
    <property type="term" value="P:negative regulation of DNA-templated transcription"/>
    <property type="evidence" value="ECO:0007669"/>
    <property type="project" value="TreeGrafter"/>
</dbReference>
<dbReference type="InterPro" id="IPR050707">
    <property type="entry name" value="HTH_MetabolicPath_Reg"/>
</dbReference>
<proteinExistence type="predicted"/>
<dbReference type="Pfam" id="PF09339">
    <property type="entry name" value="HTH_IclR"/>
    <property type="match status" value="1"/>
</dbReference>
<evidence type="ECO:0000256" key="3">
    <source>
        <dbReference type="ARBA" id="ARBA00023163"/>
    </source>
</evidence>
<name>A0AB39S1A5_9ACTN</name>
<organism evidence="7">
    <name type="scientific">Streptomyces sp. R35</name>
    <dbReference type="NCBI Taxonomy" id="3238630"/>
    <lineage>
        <taxon>Bacteria</taxon>
        <taxon>Bacillati</taxon>
        <taxon>Actinomycetota</taxon>
        <taxon>Actinomycetes</taxon>
        <taxon>Kitasatosporales</taxon>
        <taxon>Streptomycetaceae</taxon>
        <taxon>Streptomyces</taxon>
    </lineage>
</organism>
<dbReference type="InterPro" id="IPR036390">
    <property type="entry name" value="WH_DNA-bd_sf"/>
</dbReference>
<dbReference type="AlphaFoldDB" id="A0AB39S1A5"/>
<feature type="domain" description="HTH iclR-type" evidence="5">
    <location>
        <begin position="28"/>
        <end position="96"/>
    </location>
</feature>
<reference evidence="7" key="1">
    <citation type="submission" date="2024-07" db="EMBL/GenBank/DDBJ databases">
        <authorList>
            <person name="Yu S.T."/>
        </authorList>
    </citation>
    <scope>NUCLEOTIDE SEQUENCE</scope>
    <source>
        <strain evidence="7">R35</strain>
    </source>
</reference>
<dbReference type="InterPro" id="IPR005471">
    <property type="entry name" value="Tscrpt_reg_IclR_N"/>
</dbReference>
<dbReference type="GO" id="GO:0003700">
    <property type="term" value="F:DNA-binding transcription factor activity"/>
    <property type="evidence" value="ECO:0007669"/>
    <property type="project" value="TreeGrafter"/>
</dbReference>
<accession>A0AB39S1A5</accession>
<feature type="domain" description="IclR-ED" evidence="6">
    <location>
        <begin position="90"/>
        <end position="275"/>
    </location>
</feature>
<dbReference type="Gene3D" id="3.30.450.40">
    <property type="match status" value="1"/>
</dbReference>
<dbReference type="PROSITE" id="PS51077">
    <property type="entry name" value="HTH_ICLR"/>
    <property type="match status" value="1"/>
</dbReference>
<protein>
    <submittedName>
        <fullName evidence="7">IclR family transcriptional regulator</fullName>
    </submittedName>
</protein>
<evidence type="ECO:0000313" key="7">
    <source>
        <dbReference type="EMBL" id="XDQ60156.1"/>
    </source>
</evidence>
<dbReference type="EMBL" id="CP163440">
    <property type="protein sequence ID" value="XDQ60156.1"/>
    <property type="molecule type" value="Genomic_DNA"/>
</dbReference>
<keyword evidence="2" id="KW-0238">DNA-binding</keyword>
<dbReference type="InterPro" id="IPR029016">
    <property type="entry name" value="GAF-like_dom_sf"/>
</dbReference>
<dbReference type="Pfam" id="PF01614">
    <property type="entry name" value="IclR_C"/>
    <property type="match status" value="1"/>
</dbReference>
<dbReference type="PROSITE" id="PS51078">
    <property type="entry name" value="ICLR_ED"/>
    <property type="match status" value="1"/>
</dbReference>
<sequence>MPPRKETRSESPPAPADQSTPPKRGYQVEALAKGLRLLGLFSEQRPSMKLSDMAAVTGVPLPTAFRMAATLVGEGFLEQLPDGAYRPASKVLTLGFSALRGLDLVQLADAPLRRLAEATGQTVNLGTLSDDRVLYLIRLRNTDLVTANIQVGSRLPAVRTSIGKVLLSGLDDAELDRRLTDASFAGAAGPHAVRSEAELRFALTEIRKQDWALQDEELAYGLRSVAAPVRDASGAMVAAANVAVPAMEFPPSRLADELLPPLRETCREISRLLGGS</sequence>
<dbReference type="InterPro" id="IPR036388">
    <property type="entry name" value="WH-like_DNA-bd_sf"/>
</dbReference>
<dbReference type="SUPFAM" id="SSF55781">
    <property type="entry name" value="GAF domain-like"/>
    <property type="match status" value="1"/>
</dbReference>
<evidence type="ECO:0000256" key="1">
    <source>
        <dbReference type="ARBA" id="ARBA00023015"/>
    </source>
</evidence>
<evidence type="ECO:0000256" key="4">
    <source>
        <dbReference type="SAM" id="MobiDB-lite"/>
    </source>
</evidence>
<evidence type="ECO:0000259" key="6">
    <source>
        <dbReference type="PROSITE" id="PS51078"/>
    </source>
</evidence>
<evidence type="ECO:0000256" key="2">
    <source>
        <dbReference type="ARBA" id="ARBA00023125"/>
    </source>
</evidence>
<dbReference type="Gene3D" id="1.10.10.10">
    <property type="entry name" value="Winged helix-like DNA-binding domain superfamily/Winged helix DNA-binding domain"/>
    <property type="match status" value="1"/>
</dbReference>
<dbReference type="SUPFAM" id="SSF46785">
    <property type="entry name" value="Winged helix' DNA-binding domain"/>
    <property type="match status" value="1"/>
</dbReference>
<dbReference type="InterPro" id="IPR014757">
    <property type="entry name" value="Tscrpt_reg_IclR_C"/>
</dbReference>
<feature type="region of interest" description="Disordered" evidence="4">
    <location>
        <begin position="1"/>
        <end position="25"/>
    </location>
</feature>
<dbReference type="RefSeq" id="WP_369255243.1">
    <property type="nucleotide sequence ID" value="NZ_CP163440.1"/>
</dbReference>